<evidence type="ECO:0000256" key="2">
    <source>
        <dbReference type="ARBA" id="ARBA00022475"/>
    </source>
</evidence>
<dbReference type="Gene3D" id="3.30.70.100">
    <property type="match status" value="1"/>
</dbReference>
<evidence type="ECO:0000256" key="1">
    <source>
        <dbReference type="ARBA" id="ARBA00004651"/>
    </source>
</evidence>
<dbReference type="InterPro" id="IPR011066">
    <property type="entry name" value="MscS_channel_C_sf"/>
</dbReference>
<dbReference type="GeneID" id="41322590"/>
<dbReference type="InterPro" id="IPR045275">
    <property type="entry name" value="MscS_archaea/bacteria_type"/>
</dbReference>
<keyword evidence="3 6" id="KW-0812">Transmembrane</keyword>
<feature type="transmembrane region" description="Helical" evidence="6">
    <location>
        <begin position="81"/>
        <end position="101"/>
    </location>
</feature>
<dbReference type="SUPFAM" id="SSF50182">
    <property type="entry name" value="Sm-like ribonucleoproteins"/>
    <property type="match status" value="1"/>
</dbReference>
<evidence type="ECO:0000256" key="4">
    <source>
        <dbReference type="ARBA" id="ARBA00022989"/>
    </source>
</evidence>
<protein>
    <recommendedName>
        <fullName evidence="7">Mechanosensitive ion channel MscS domain-containing protein</fullName>
    </recommendedName>
</protein>
<dbReference type="RefSeq" id="WP_020448079.1">
    <property type="nucleotide sequence ID" value="NZ_CAYAYA010000040.1"/>
</dbReference>
<evidence type="ECO:0000256" key="6">
    <source>
        <dbReference type="SAM" id="Phobius"/>
    </source>
</evidence>
<keyword evidence="4 6" id="KW-1133">Transmembrane helix</keyword>
<dbReference type="GO" id="GO:0005886">
    <property type="term" value="C:plasma membrane"/>
    <property type="evidence" value="ECO:0007669"/>
    <property type="project" value="UniProtKB-SubCell"/>
</dbReference>
<dbReference type="Proteomes" id="UP000752814">
    <property type="component" value="Unassembled WGS sequence"/>
</dbReference>
<comment type="caution">
    <text evidence="8">The sequence shown here is derived from an EMBL/GenBank/DDBJ whole genome shotgun (WGS) entry which is preliminary data.</text>
</comment>
<keyword evidence="2" id="KW-1003">Cell membrane</keyword>
<comment type="subcellular location">
    <subcellularLocation>
        <location evidence="1">Cell membrane</location>
        <topology evidence="1">Multi-pass membrane protein</topology>
    </subcellularLocation>
</comment>
<evidence type="ECO:0000256" key="5">
    <source>
        <dbReference type="ARBA" id="ARBA00023136"/>
    </source>
</evidence>
<dbReference type="PANTHER" id="PTHR30221:SF1">
    <property type="entry name" value="SMALL-CONDUCTANCE MECHANOSENSITIVE CHANNEL"/>
    <property type="match status" value="1"/>
</dbReference>
<dbReference type="Gene3D" id="2.30.30.60">
    <property type="match status" value="1"/>
</dbReference>
<dbReference type="OMA" id="LMIRIWI"/>
<evidence type="ECO:0000313" key="9">
    <source>
        <dbReference type="Proteomes" id="UP000752814"/>
    </source>
</evidence>
<dbReference type="AlphaFoldDB" id="A0A8J8PCA4"/>
<keyword evidence="5 6" id="KW-0472">Membrane</keyword>
<gene>
    <name evidence="8" type="ORF">A3207_03605</name>
</gene>
<organism evidence="8 9">
    <name type="scientific">Candidatus Methanomassiliicoccus intestinalis</name>
    <dbReference type="NCBI Taxonomy" id="1406512"/>
    <lineage>
        <taxon>Archaea</taxon>
        <taxon>Methanobacteriati</taxon>
        <taxon>Thermoplasmatota</taxon>
        <taxon>Thermoplasmata</taxon>
        <taxon>Methanomassiliicoccales</taxon>
        <taxon>Methanomassiliicoccaceae</taxon>
        <taxon>Methanomassiliicoccus</taxon>
    </lineage>
</organism>
<proteinExistence type="predicted"/>
<dbReference type="InterPro" id="IPR006685">
    <property type="entry name" value="MscS_channel_2nd"/>
</dbReference>
<feature type="transmembrane region" description="Helical" evidence="6">
    <location>
        <begin position="20"/>
        <end position="37"/>
    </location>
</feature>
<accession>A0A8J8PCA4</accession>
<feature type="transmembrane region" description="Helical" evidence="6">
    <location>
        <begin position="57"/>
        <end position="75"/>
    </location>
</feature>
<name>A0A8J8PCA4_9ARCH</name>
<evidence type="ECO:0000256" key="3">
    <source>
        <dbReference type="ARBA" id="ARBA00022692"/>
    </source>
</evidence>
<dbReference type="Gene3D" id="1.10.287.1260">
    <property type="match status" value="1"/>
</dbReference>
<dbReference type="GO" id="GO:0008381">
    <property type="term" value="F:mechanosensitive monoatomic ion channel activity"/>
    <property type="evidence" value="ECO:0007669"/>
    <property type="project" value="InterPro"/>
</dbReference>
<evidence type="ECO:0000259" key="7">
    <source>
        <dbReference type="Pfam" id="PF00924"/>
    </source>
</evidence>
<dbReference type="InterPro" id="IPR010920">
    <property type="entry name" value="LSM_dom_sf"/>
</dbReference>
<dbReference type="InterPro" id="IPR023408">
    <property type="entry name" value="MscS_beta-dom_sf"/>
</dbReference>
<dbReference type="Pfam" id="PF00924">
    <property type="entry name" value="MS_channel_2nd"/>
    <property type="match status" value="1"/>
</dbReference>
<dbReference type="EMBL" id="LVVT01000022">
    <property type="protein sequence ID" value="TQS81500.1"/>
    <property type="molecule type" value="Genomic_DNA"/>
</dbReference>
<dbReference type="SUPFAM" id="SSF82689">
    <property type="entry name" value="Mechanosensitive channel protein MscS (YggB), C-terminal domain"/>
    <property type="match status" value="1"/>
</dbReference>
<reference evidence="8" key="1">
    <citation type="submission" date="2016-03" db="EMBL/GenBank/DDBJ databases">
        <authorList>
            <person name="Borrel G."/>
            <person name="Mccann A."/>
            <person name="O'Toole P.W."/>
        </authorList>
    </citation>
    <scope>NUCLEOTIDE SEQUENCE</scope>
    <source>
        <strain evidence="8">183</strain>
    </source>
</reference>
<evidence type="ECO:0000313" key="8">
    <source>
        <dbReference type="EMBL" id="TQS81500.1"/>
    </source>
</evidence>
<sequence length="290" mass="33419">MSWYDEVVYGSITIRELLTFIFSIILIYAIARFAFYIIRKELSKKTSRNSAIQNARIFEYIIIAMGIYIATWVVLRMDFSAMLLSLSFLGVTIAFAVREFFANAVAGIIIALTKQVEVDDWVQISGIPDTGMCIVREITVVNTVLEDRDKRTIYIPNGYLFRNKTINYSKRKAVAVEMNFKVAVLEDFDRFADIVYEEAEKYPYTMPDAVGKKAQKNNRLLGFTFFQSFTDEEVDKDNYDPQIEILSVDSSGISLMIRIWIRRPAKSETAMTDMYISLTKRFKDEGVEIV</sequence>
<feature type="domain" description="Mechanosensitive ion channel MscS" evidence="7">
    <location>
        <begin position="101"/>
        <end position="170"/>
    </location>
</feature>
<dbReference type="PANTHER" id="PTHR30221">
    <property type="entry name" value="SMALL-CONDUCTANCE MECHANOSENSITIVE CHANNEL"/>
    <property type="match status" value="1"/>
</dbReference>